<dbReference type="InterPro" id="IPR036390">
    <property type="entry name" value="WH_DNA-bd_sf"/>
</dbReference>
<dbReference type="Gene3D" id="3.30.70.270">
    <property type="match status" value="1"/>
</dbReference>
<dbReference type="InterPro" id="IPR036388">
    <property type="entry name" value="WH-like_DNA-bd_sf"/>
</dbReference>
<evidence type="ECO:0008006" key="3">
    <source>
        <dbReference type="Google" id="ProtNLM"/>
    </source>
</evidence>
<evidence type="ECO:0000313" key="2">
    <source>
        <dbReference type="Proteomes" id="UP000746471"/>
    </source>
</evidence>
<dbReference type="Gene3D" id="1.10.10.10">
    <property type="entry name" value="Winged helix-like DNA-binding domain superfamily/Winged helix DNA-binding domain"/>
    <property type="match status" value="1"/>
</dbReference>
<keyword evidence="2" id="KW-1185">Reference proteome</keyword>
<dbReference type="EMBL" id="JAHBCL010000008">
    <property type="protein sequence ID" value="MBS7526167.1"/>
    <property type="molecule type" value="Genomic_DNA"/>
</dbReference>
<dbReference type="InterPro" id="IPR043128">
    <property type="entry name" value="Rev_trsase/Diguanyl_cyclase"/>
</dbReference>
<gene>
    <name evidence="1" type="ORF">KHM83_05725</name>
</gene>
<sequence length="442" mass="50492">MNIGFLGSEKRLKYIREVVDTLFTDIHPTYIVDELAYYNEETAAELKALRNDLQGIIFAGELQYEFYNSIFFPNIPCDYVKKDWSSLQNAFLSMSIKGIDFRNVSIDSYSYSSIFNLLKDLGTLDNAKAIKIIQRRQFDKGYVDSVFDDHYSYFKSGAVKGCITALHPVLSLLEAEGVPCVYARPTTEIIIKTINGIVDLFETQYNKDGHIAILILQIIPKKEYSYIRQDEYLYMHEKIKVAEEVYYFAKNTHAAVVSESIDKFMILMNKETLIDYTNGLQRFYLLNSIFINTNCDVNIAVGYGFNPSEAKFNANLAAEKFDADSKNLTYIVPRQNAAIGPLNFLVGDDLNVDRIEEDYISSLSKEIGISQTMLYKLYSMIERQKRNSCTSQDLADKLSISQRNANRLLRKLEDFGYAKVVGKRLTGQSGRPSDIYDISLSK</sequence>
<dbReference type="SUPFAM" id="SSF46785">
    <property type="entry name" value="Winged helix' DNA-binding domain"/>
    <property type="match status" value="1"/>
</dbReference>
<dbReference type="Proteomes" id="UP000746471">
    <property type="component" value="Unassembled WGS sequence"/>
</dbReference>
<organism evidence="1 2">
    <name type="scientific">Fusibacter paucivorans</name>
    <dbReference type="NCBI Taxonomy" id="76009"/>
    <lineage>
        <taxon>Bacteria</taxon>
        <taxon>Bacillati</taxon>
        <taxon>Bacillota</taxon>
        <taxon>Clostridia</taxon>
        <taxon>Eubacteriales</taxon>
        <taxon>Eubacteriales Family XII. Incertae Sedis</taxon>
        <taxon>Fusibacter</taxon>
    </lineage>
</organism>
<proteinExistence type="predicted"/>
<dbReference type="RefSeq" id="WP_213235954.1">
    <property type="nucleotide sequence ID" value="NZ_JAHBCL010000008.1"/>
</dbReference>
<name>A0ABS5PMP8_9FIRM</name>
<evidence type="ECO:0000313" key="1">
    <source>
        <dbReference type="EMBL" id="MBS7526167.1"/>
    </source>
</evidence>
<reference evidence="1 2" key="1">
    <citation type="submission" date="2021-05" db="EMBL/GenBank/DDBJ databases">
        <title>Fusibacter ferrireducens sp. nov., an anaerobic, sulfur- and Fe-reducing bacterium isolated from the mangrove sediment.</title>
        <authorList>
            <person name="Qiu D."/>
        </authorList>
    </citation>
    <scope>NUCLEOTIDE SEQUENCE [LARGE SCALE GENOMIC DNA]</scope>
    <source>
        <strain evidence="1 2">DSM 12116</strain>
    </source>
</reference>
<comment type="caution">
    <text evidence="1">The sequence shown here is derived from an EMBL/GenBank/DDBJ whole genome shotgun (WGS) entry which is preliminary data.</text>
</comment>
<accession>A0ABS5PMP8</accession>
<protein>
    <recommendedName>
        <fullName evidence="3">HTH domain-containing protein</fullName>
    </recommendedName>
</protein>